<organism evidence="4 5">
    <name type="scientific">Cotesia congregata</name>
    <name type="common">Parasitoid wasp</name>
    <name type="synonym">Apanteles congregatus</name>
    <dbReference type="NCBI Taxonomy" id="51543"/>
    <lineage>
        <taxon>Eukaryota</taxon>
        <taxon>Metazoa</taxon>
        <taxon>Ecdysozoa</taxon>
        <taxon>Arthropoda</taxon>
        <taxon>Hexapoda</taxon>
        <taxon>Insecta</taxon>
        <taxon>Pterygota</taxon>
        <taxon>Neoptera</taxon>
        <taxon>Endopterygota</taxon>
        <taxon>Hymenoptera</taxon>
        <taxon>Apocrita</taxon>
        <taxon>Ichneumonoidea</taxon>
        <taxon>Braconidae</taxon>
        <taxon>Microgastrinae</taxon>
        <taxon>Cotesia</taxon>
    </lineage>
</organism>
<dbReference type="AlphaFoldDB" id="A0A8J2HQ23"/>
<dbReference type="Proteomes" id="UP000786811">
    <property type="component" value="Unassembled WGS sequence"/>
</dbReference>
<evidence type="ECO:0000313" key="5">
    <source>
        <dbReference type="Proteomes" id="UP000786811"/>
    </source>
</evidence>
<dbReference type="GO" id="GO:0005758">
    <property type="term" value="C:mitochondrial intermembrane space"/>
    <property type="evidence" value="ECO:0007669"/>
    <property type="project" value="InterPro"/>
</dbReference>
<evidence type="ECO:0000256" key="1">
    <source>
        <dbReference type="ARBA" id="ARBA00024204"/>
    </source>
</evidence>
<accession>A0A8J2HQ23</accession>
<comment type="caution">
    <text evidence="4">The sequence shown here is derived from an EMBL/GenBank/DDBJ whole genome shotgun (WGS) entry which is preliminary data.</text>
</comment>
<evidence type="ECO:0000256" key="2">
    <source>
        <dbReference type="ARBA" id="ARBA00024228"/>
    </source>
</evidence>
<name>A0A8J2HQ23_COTCN</name>
<dbReference type="PANTHER" id="PTHR31905:SF2">
    <property type="entry name" value="PROTEIN MIX23"/>
    <property type="match status" value="1"/>
</dbReference>
<dbReference type="OrthoDB" id="5593818at2759"/>
<dbReference type="Pfam" id="PF09774">
    <property type="entry name" value="MIX23"/>
    <property type="match status" value="1"/>
</dbReference>
<dbReference type="PANTHER" id="PTHR31905">
    <property type="entry name" value="COILED-COIL DOMAIN-CONTAINING PROTEIN 58"/>
    <property type="match status" value="1"/>
</dbReference>
<evidence type="ECO:0000313" key="4">
    <source>
        <dbReference type="EMBL" id="CAG5107651.1"/>
    </source>
</evidence>
<gene>
    <name evidence="4" type="ORF">HICCMSTLAB_LOCUS12850</name>
</gene>
<protein>
    <recommendedName>
        <fullName evidence="2">Protein MIX23</fullName>
    </recommendedName>
    <alternativeName>
        <fullName evidence="3">Coiled-coil domain-containing protein 58</fullName>
    </alternativeName>
</protein>
<reference evidence="4" key="1">
    <citation type="submission" date="2021-04" db="EMBL/GenBank/DDBJ databases">
        <authorList>
            <person name="Chebbi M.A.C M."/>
        </authorList>
    </citation>
    <scope>NUCLEOTIDE SEQUENCE</scope>
</reference>
<evidence type="ECO:0000256" key="3">
    <source>
        <dbReference type="ARBA" id="ARBA00030733"/>
    </source>
</evidence>
<proteinExistence type="inferred from homology"/>
<dbReference type="EMBL" id="CAJNRD030001124">
    <property type="protein sequence ID" value="CAG5107651.1"/>
    <property type="molecule type" value="Genomic_DNA"/>
</dbReference>
<sequence>MAASSSMECGDFLEFQDSLQKMRQIDDKIIYLLNTTIPTESFRGQVDATSKCKDLFQQIQSGHSQREIAIKKCMDSSREKVKRLKEEKEKKPDDVSVLKSLRQEQTTLRLLESELGVEEVVKNRTNQIYMAKCRGYYKPST</sequence>
<comment type="similarity">
    <text evidence="1">Belongs to the MIX23 family.</text>
</comment>
<dbReference type="InterPro" id="IPR019171">
    <property type="entry name" value="MIX23"/>
</dbReference>
<keyword evidence="5" id="KW-1185">Reference proteome</keyword>